<dbReference type="RefSeq" id="WP_300447651.1">
    <property type="nucleotide sequence ID" value="NZ_CP145316.1"/>
</dbReference>
<protein>
    <submittedName>
        <fullName evidence="2">STAS-like domain-containing protein</fullName>
    </submittedName>
</protein>
<evidence type="ECO:0000259" key="1">
    <source>
        <dbReference type="Pfam" id="PF14213"/>
    </source>
</evidence>
<organism evidence="2 3">
    <name type="scientific">Helicobacter mastomyrinus</name>
    <dbReference type="NCBI Taxonomy" id="287948"/>
    <lineage>
        <taxon>Bacteria</taxon>
        <taxon>Pseudomonadati</taxon>
        <taxon>Campylobacterota</taxon>
        <taxon>Epsilonproteobacteria</taxon>
        <taxon>Campylobacterales</taxon>
        <taxon>Helicobacteraceae</taxon>
        <taxon>Helicobacter</taxon>
    </lineage>
</organism>
<name>A0ABZ3F560_9HELI</name>
<feature type="domain" description="DUF4325" evidence="1">
    <location>
        <begin position="33"/>
        <end position="90"/>
    </location>
</feature>
<dbReference type="Proteomes" id="UP001434737">
    <property type="component" value="Chromosome"/>
</dbReference>
<reference evidence="2 3" key="1">
    <citation type="submission" date="2024-02" db="EMBL/GenBank/DDBJ databases">
        <title>Genome and pathogenicity analysis of Helicobacter mastomyrinus isolated from mice.</title>
        <authorList>
            <person name="Zhu L."/>
        </authorList>
    </citation>
    <scope>NUCLEOTIDE SEQUENCE [LARGE SCALE GENOMIC DNA]</scope>
    <source>
        <strain evidence="2 3">Hm-17</strain>
    </source>
</reference>
<proteinExistence type="predicted"/>
<dbReference type="InterPro" id="IPR025474">
    <property type="entry name" value="DUF4325"/>
</dbReference>
<evidence type="ECO:0000313" key="2">
    <source>
        <dbReference type="EMBL" id="XAM17335.1"/>
    </source>
</evidence>
<evidence type="ECO:0000313" key="3">
    <source>
        <dbReference type="Proteomes" id="UP001434737"/>
    </source>
</evidence>
<sequence>MNGQLNHSLNVKLICGDFDFLGSRGSGENLHARIVDEILEKKQSAIAVDFNGIEGVAHAFADEVFGLMVTRFGISFLKEHIVLINANDTIKSMFNYAIRERAKKLEGRV</sequence>
<dbReference type="EMBL" id="CP145316">
    <property type="protein sequence ID" value="XAM17335.1"/>
    <property type="molecule type" value="Genomic_DNA"/>
</dbReference>
<dbReference type="Pfam" id="PF14213">
    <property type="entry name" value="DUF4325"/>
    <property type="match status" value="1"/>
</dbReference>
<gene>
    <name evidence="2" type="ORF">V3I05_06500</name>
</gene>
<accession>A0ABZ3F560</accession>
<keyword evidence="3" id="KW-1185">Reference proteome</keyword>